<evidence type="ECO:0000256" key="6">
    <source>
        <dbReference type="ARBA" id="ARBA00023136"/>
    </source>
</evidence>
<evidence type="ECO:0008006" key="10">
    <source>
        <dbReference type="Google" id="ProtNLM"/>
    </source>
</evidence>
<organism evidence="8 9">
    <name type="scientific">Acidiferrobacter thiooxydans</name>
    <dbReference type="NCBI Taxonomy" id="163359"/>
    <lineage>
        <taxon>Bacteria</taxon>
        <taxon>Pseudomonadati</taxon>
        <taxon>Pseudomonadota</taxon>
        <taxon>Gammaproteobacteria</taxon>
        <taxon>Acidiferrobacterales</taxon>
        <taxon>Acidiferrobacteraceae</taxon>
        <taxon>Acidiferrobacter</taxon>
    </lineage>
</organism>
<sequence>MLKTEDLWATVIGLLALLGVWMAWQAGSPLAQMVALNTAGLHWQTWGTLLAFFEHQWDAILLQPIVFSLFLALPVIFLNLDLERFLMGFLVLFLLALVTFSISGWAQSARFELEPPVVALLLSLAIGNLVTVPDWMKPALRVELYLKTGIVLLGATFPLSLLLSAGPAALMQAAIGTILTVGAIYGLGRGLGLTHGQAAVLGTGAGVCGVSAAMAAGSAVEARRQDIYQAISLVILFSLAWVMVLPQLAVLFGLTPGQGGAWIGTSELADAAGMAAASSFGVMVGHANVVIKAFTLTKVIGRDVWIGLWAIFWTFTTTQHRTPGRGLHPLIPPTRMPGGGACPSSSSASCWPQAS</sequence>
<dbReference type="OrthoDB" id="9766798at2"/>
<dbReference type="GO" id="GO:0005886">
    <property type="term" value="C:plasma membrane"/>
    <property type="evidence" value="ECO:0007669"/>
    <property type="project" value="UniProtKB-SubCell"/>
</dbReference>
<comment type="similarity">
    <text evidence="2">Belongs to the UPF0324 family.</text>
</comment>
<dbReference type="EMBL" id="PSYR01000002">
    <property type="protein sequence ID" value="RCN56131.1"/>
    <property type="molecule type" value="Genomic_DNA"/>
</dbReference>
<dbReference type="AlphaFoldDB" id="A0A368HF78"/>
<keyword evidence="9" id="KW-1185">Reference proteome</keyword>
<feature type="transmembrane region" description="Helical" evidence="7">
    <location>
        <begin position="144"/>
        <end position="163"/>
    </location>
</feature>
<feature type="transmembrane region" description="Helical" evidence="7">
    <location>
        <begin position="85"/>
        <end position="107"/>
    </location>
</feature>
<proteinExistence type="inferred from homology"/>
<reference evidence="8 9" key="1">
    <citation type="submission" date="2018-02" db="EMBL/GenBank/DDBJ databases">
        <title>Insights into the biology of acidophilic members of the Acidiferrobacteraceae family derived from comparative genomic analyses.</title>
        <authorList>
            <person name="Issotta F."/>
            <person name="Thyssen C."/>
            <person name="Mena C."/>
            <person name="Moya A."/>
            <person name="Bellenberg S."/>
            <person name="Sproer C."/>
            <person name="Covarrubias P.C."/>
            <person name="Sand W."/>
            <person name="Quatrini R."/>
            <person name="Vera M."/>
        </authorList>
    </citation>
    <scope>NUCLEOTIDE SEQUENCE [LARGE SCALE GENOMIC DNA]</scope>
    <source>
        <strain evidence="9">m-1</strain>
    </source>
</reference>
<feature type="transmembrane region" description="Helical" evidence="7">
    <location>
        <begin position="7"/>
        <end position="24"/>
    </location>
</feature>
<evidence type="ECO:0000256" key="3">
    <source>
        <dbReference type="ARBA" id="ARBA00022475"/>
    </source>
</evidence>
<name>A0A368HF78_9GAMM</name>
<dbReference type="PANTHER" id="PTHR30106:SF1">
    <property type="entry name" value="UPF0324 MEMBRANE PROTEIN FN0533"/>
    <property type="match status" value="1"/>
</dbReference>
<keyword evidence="6 7" id="KW-0472">Membrane</keyword>
<keyword evidence="4 7" id="KW-0812">Transmembrane</keyword>
<accession>A0A368HF78</accession>
<feature type="transmembrane region" description="Helical" evidence="7">
    <location>
        <begin position="59"/>
        <end position="78"/>
    </location>
</feature>
<keyword evidence="5 7" id="KW-1133">Transmembrane helix</keyword>
<evidence type="ECO:0000256" key="5">
    <source>
        <dbReference type="ARBA" id="ARBA00022989"/>
    </source>
</evidence>
<dbReference type="InterPro" id="IPR018383">
    <property type="entry name" value="UPF0324_pro"/>
</dbReference>
<comment type="caution">
    <text evidence="8">The sequence shown here is derived from an EMBL/GenBank/DDBJ whole genome shotgun (WGS) entry which is preliminary data.</text>
</comment>
<evidence type="ECO:0000256" key="2">
    <source>
        <dbReference type="ARBA" id="ARBA00007977"/>
    </source>
</evidence>
<evidence type="ECO:0000256" key="1">
    <source>
        <dbReference type="ARBA" id="ARBA00004651"/>
    </source>
</evidence>
<protein>
    <recommendedName>
        <fullName evidence="10">Sulfate exporter family transporter</fullName>
    </recommendedName>
</protein>
<keyword evidence="3" id="KW-1003">Cell membrane</keyword>
<dbReference type="PANTHER" id="PTHR30106">
    <property type="entry name" value="INNER MEMBRANE PROTEIN YEIH-RELATED"/>
    <property type="match status" value="1"/>
</dbReference>
<evidence type="ECO:0000313" key="8">
    <source>
        <dbReference type="EMBL" id="RCN56131.1"/>
    </source>
</evidence>
<evidence type="ECO:0000313" key="9">
    <source>
        <dbReference type="Proteomes" id="UP000253250"/>
    </source>
</evidence>
<dbReference type="Proteomes" id="UP000253250">
    <property type="component" value="Unassembled WGS sequence"/>
</dbReference>
<comment type="subcellular location">
    <subcellularLocation>
        <location evidence="1">Cell membrane</location>
        <topology evidence="1">Multi-pass membrane protein</topology>
    </subcellularLocation>
</comment>
<feature type="transmembrane region" description="Helical" evidence="7">
    <location>
        <begin position="199"/>
        <end position="219"/>
    </location>
</feature>
<evidence type="ECO:0000256" key="4">
    <source>
        <dbReference type="ARBA" id="ARBA00022692"/>
    </source>
</evidence>
<evidence type="ECO:0000256" key="7">
    <source>
        <dbReference type="SAM" id="Phobius"/>
    </source>
</evidence>
<gene>
    <name evidence="8" type="ORF">C4900_09725</name>
</gene>
<feature type="transmembrane region" description="Helical" evidence="7">
    <location>
        <begin position="231"/>
        <end position="254"/>
    </location>
</feature>
<feature type="transmembrane region" description="Helical" evidence="7">
    <location>
        <begin position="113"/>
        <end position="132"/>
    </location>
</feature>
<dbReference type="RefSeq" id="WP_114283004.1">
    <property type="nucleotide sequence ID" value="NZ_PSYR01000002.1"/>
</dbReference>
<dbReference type="Pfam" id="PF03601">
    <property type="entry name" value="Cons_hypoth698"/>
    <property type="match status" value="1"/>
</dbReference>